<feature type="domain" description="ABM" evidence="1">
    <location>
        <begin position="3"/>
        <end position="97"/>
    </location>
</feature>
<reference evidence="2 3" key="1">
    <citation type="submission" date="2023-08" db="EMBL/GenBank/DDBJ databases">
        <title>Annotated Genome Sequence of Vanrija albida AlHP1.</title>
        <authorList>
            <person name="Herzog R."/>
        </authorList>
    </citation>
    <scope>NUCLEOTIDE SEQUENCE [LARGE SCALE GENOMIC DNA]</scope>
    <source>
        <strain evidence="2 3">AlHP1</strain>
    </source>
</reference>
<dbReference type="Proteomes" id="UP001565368">
    <property type="component" value="Unassembled WGS sequence"/>
</dbReference>
<dbReference type="Gene3D" id="3.30.70.100">
    <property type="match status" value="1"/>
</dbReference>
<dbReference type="InterPro" id="IPR007138">
    <property type="entry name" value="ABM_dom"/>
</dbReference>
<proteinExistence type="predicted"/>
<comment type="caution">
    <text evidence="2">The sequence shown here is derived from an EMBL/GenBank/DDBJ whole genome shotgun (WGS) entry which is preliminary data.</text>
</comment>
<gene>
    <name evidence="2" type="ORF">Q8F55_003336</name>
</gene>
<keyword evidence="3" id="KW-1185">Reference proteome</keyword>
<dbReference type="SUPFAM" id="SSF54909">
    <property type="entry name" value="Dimeric alpha+beta barrel"/>
    <property type="match status" value="1"/>
</dbReference>
<accession>A0ABR3Q3R7</accession>
<organism evidence="2 3">
    <name type="scientific">Vanrija albida</name>
    <dbReference type="NCBI Taxonomy" id="181172"/>
    <lineage>
        <taxon>Eukaryota</taxon>
        <taxon>Fungi</taxon>
        <taxon>Dikarya</taxon>
        <taxon>Basidiomycota</taxon>
        <taxon>Agaricomycotina</taxon>
        <taxon>Tremellomycetes</taxon>
        <taxon>Trichosporonales</taxon>
        <taxon>Trichosporonaceae</taxon>
        <taxon>Vanrija</taxon>
    </lineage>
</organism>
<dbReference type="Pfam" id="PF03992">
    <property type="entry name" value="ABM"/>
    <property type="match status" value="1"/>
</dbReference>
<name>A0ABR3Q3R7_9TREE</name>
<dbReference type="PROSITE" id="PS51725">
    <property type="entry name" value="ABM"/>
    <property type="match status" value="1"/>
</dbReference>
<dbReference type="RefSeq" id="XP_069209298.1">
    <property type="nucleotide sequence ID" value="XM_069351880.1"/>
</dbReference>
<evidence type="ECO:0000313" key="3">
    <source>
        <dbReference type="Proteomes" id="UP001565368"/>
    </source>
</evidence>
<evidence type="ECO:0000259" key="1">
    <source>
        <dbReference type="PROSITE" id="PS51725"/>
    </source>
</evidence>
<dbReference type="GeneID" id="95984379"/>
<evidence type="ECO:0000313" key="2">
    <source>
        <dbReference type="EMBL" id="KAL1409354.1"/>
    </source>
</evidence>
<protein>
    <recommendedName>
        <fullName evidence="1">ABM domain-containing protein</fullName>
    </recommendedName>
</protein>
<sequence length="101" mass="11021">MTFTLVATFRAVDAAAAERIQELIRNVRDLALSPDEPGTSVYIPTRSQADSLDFLVYEEYADKAALAAHMASAQFQALAAEADALFVGGKAGLKLEYYDRF</sequence>
<dbReference type="InterPro" id="IPR011008">
    <property type="entry name" value="Dimeric_a/b-barrel"/>
</dbReference>
<dbReference type="EMBL" id="JBBXJM010000003">
    <property type="protein sequence ID" value="KAL1409354.1"/>
    <property type="molecule type" value="Genomic_DNA"/>
</dbReference>